<gene>
    <name evidence="1" type="ORF">DSCW_03090</name>
</gene>
<dbReference type="EMBL" id="AP021875">
    <property type="protein sequence ID" value="BBO72892.1"/>
    <property type="molecule type" value="Genomic_DNA"/>
</dbReference>
<accession>A0A5K7YST7</accession>
<evidence type="ECO:0000313" key="2">
    <source>
        <dbReference type="Proteomes" id="UP000427769"/>
    </source>
</evidence>
<protein>
    <submittedName>
        <fullName evidence="1">Uncharacterized protein</fullName>
    </submittedName>
</protein>
<dbReference type="AlphaFoldDB" id="A0A5K7YST7"/>
<evidence type="ECO:0000313" key="1">
    <source>
        <dbReference type="EMBL" id="BBO72892.1"/>
    </source>
</evidence>
<keyword evidence="2" id="KW-1185">Reference proteome</keyword>
<dbReference type="OrthoDB" id="5417876at2"/>
<dbReference type="RefSeq" id="WP_155302056.1">
    <property type="nucleotide sequence ID" value="NZ_AP021875.1"/>
</dbReference>
<reference evidence="1 2" key="1">
    <citation type="submission" date="2019-11" db="EMBL/GenBank/DDBJ databases">
        <title>Comparative genomics of hydrocarbon-degrading Desulfosarcina strains.</title>
        <authorList>
            <person name="Watanabe M."/>
            <person name="Kojima H."/>
            <person name="Fukui M."/>
        </authorList>
    </citation>
    <scope>NUCLEOTIDE SEQUENCE [LARGE SCALE GENOMIC DNA]</scope>
    <source>
        <strain evidence="1 2">PP31</strain>
    </source>
</reference>
<proteinExistence type="predicted"/>
<organism evidence="1 2">
    <name type="scientific">Desulfosarcina widdelii</name>
    <dbReference type="NCBI Taxonomy" id="947919"/>
    <lineage>
        <taxon>Bacteria</taxon>
        <taxon>Pseudomonadati</taxon>
        <taxon>Thermodesulfobacteriota</taxon>
        <taxon>Desulfobacteria</taxon>
        <taxon>Desulfobacterales</taxon>
        <taxon>Desulfosarcinaceae</taxon>
        <taxon>Desulfosarcina</taxon>
    </lineage>
</organism>
<sequence>MKNDYIDELIQAVTRVVSPNAPLLKDVLVIGGMPEPTQNLRYLSYNRHTTMEHGCSCEFSAVAVINNRRAREWQLVGTSKKISGWVFSSRWTRNPLDLFLNNLRCDPSVIEVLAEADGAYTLLGILTMSDFLTSSPAQRSEQYICPVVAIPGMDADALQTVKAFEAANRIQKSGFIGLQLYRKRGSLMV</sequence>
<dbReference type="Proteomes" id="UP000427769">
    <property type="component" value="Chromosome"/>
</dbReference>
<dbReference type="KEGG" id="dwd:DSCW_03090"/>
<name>A0A5K7YST7_9BACT</name>